<organism evidence="10 11">
    <name type="scientific">Sporomusa malonica</name>
    <dbReference type="NCBI Taxonomy" id="112901"/>
    <lineage>
        <taxon>Bacteria</taxon>
        <taxon>Bacillati</taxon>
        <taxon>Bacillota</taxon>
        <taxon>Negativicutes</taxon>
        <taxon>Selenomonadales</taxon>
        <taxon>Sporomusaceae</taxon>
        <taxon>Sporomusa</taxon>
    </lineage>
</organism>
<dbReference type="GO" id="GO:0015105">
    <property type="term" value="F:arsenite transmembrane transporter activity"/>
    <property type="evidence" value="ECO:0007669"/>
    <property type="project" value="InterPro"/>
</dbReference>
<comment type="similarity">
    <text evidence="2">Belongs to the CitM (TC 2.A.11) transporter family.</text>
</comment>
<evidence type="ECO:0000256" key="5">
    <source>
        <dbReference type="ARBA" id="ARBA00022692"/>
    </source>
</evidence>
<name>A0A1W2EL92_9FIRM</name>
<feature type="transmembrane region" description="Helical" evidence="8">
    <location>
        <begin position="285"/>
        <end position="305"/>
    </location>
</feature>
<feature type="domain" description="Citrate transporter-like" evidence="9">
    <location>
        <begin position="17"/>
        <end position="371"/>
    </location>
</feature>
<dbReference type="EMBL" id="FWXI01000025">
    <property type="protein sequence ID" value="SMD09898.1"/>
    <property type="molecule type" value="Genomic_DNA"/>
</dbReference>
<evidence type="ECO:0000256" key="8">
    <source>
        <dbReference type="SAM" id="Phobius"/>
    </source>
</evidence>
<dbReference type="InterPro" id="IPR004680">
    <property type="entry name" value="Cit_transptr-like_dom"/>
</dbReference>
<dbReference type="PANTHER" id="PTHR43568:SF1">
    <property type="entry name" value="P PROTEIN"/>
    <property type="match status" value="1"/>
</dbReference>
<keyword evidence="5 8" id="KW-0812">Transmembrane</keyword>
<accession>A0A1W2EL92</accession>
<keyword evidence="11" id="KW-1185">Reference proteome</keyword>
<dbReference type="Pfam" id="PF03600">
    <property type="entry name" value="CitMHS"/>
    <property type="match status" value="1"/>
</dbReference>
<protein>
    <submittedName>
        <fullName evidence="10">Na+/H+ antiporter NhaD</fullName>
    </submittedName>
</protein>
<comment type="subcellular location">
    <subcellularLocation>
        <location evidence="1">Cell membrane</location>
        <topology evidence="1">Multi-pass membrane protein</topology>
    </subcellularLocation>
</comment>
<evidence type="ECO:0000256" key="4">
    <source>
        <dbReference type="ARBA" id="ARBA00022475"/>
    </source>
</evidence>
<dbReference type="RefSeq" id="WP_217806013.1">
    <property type="nucleotide sequence ID" value="NZ_CP155572.1"/>
</dbReference>
<dbReference type="InterPro" id="IPR000802">
    <property type="entry name" value="Arsenical_pump_ArsB"/>
</dbReference>
<keyword evidence="3" id="KW-0813">Transport</keyword>
<evidence type="ECO:0000256" key="6">
    <source>
        <dbReference type="ARBA" id="ARBA00022989"/>
    </source>
</evidence>
<feature type="transmembrane region" description="Helical" evidence="8">
    <location>
        <begin position="364"/>
        <end position="388"/>
    </location>
</feature>
<proteinExistence type="inferred from homology"/>
<reference evidence="10 11" key="1">
    <citation type="submission" date="2017-04" db="EMBL/GenBank/DDBJ databases">
        <authorList>
            <person name="Afonso C.L."/>
            <person name="Miller P.J."/>
            <person name="Scott M.A."/>
            <person name="Spackman E."/>
            <person name="Goraichik I."/>
            <person name="Dimitrov K.M."/>
            <person name="Suarez D.L."/>
            <person name="Swayne D.E."/>
        </authorList>
    </citation>
    <scope>NUCLEOTIDE SEQUENCE [LARGE SCALE GENOMIC DNA]</scope>
    <source>
        <strain evidence="10 11">DSM 5090</strain>
    </source>
</reference>
<keyword evidence="4" id="KW-1003">Cell membrane</keyword>
<dbReference type="PRINTS" id="PR00758">
    <property type="entry name" value="ARSENICPUMP"/>
</dbReference>
<feature type="transmembrane region" description="Helical" evidence="8">
    <location>
        <begin position="174"/>
        <end position="197"/>
    </location>
</feature>
<evidence type="ECO:0000256" key="3">
    <source>
        <dbReference type="ARBA" id="ARBA00022448"/>
    </source>
</evidence>
<dbReference type="CDD" id="cd01116">
    <property type="entry name" value="P_permease"/>
    <property type="match status" value="1"/>
</dbReference>
<feature type="transmembrane region" description="Helical" evidence="8">
    <location>
        <begin position="225"/>
        <end position="242"/>
    </location>
</feature>
<keyword evidence="7 8" id="KW-0472">Membrane</keyword>
<feature type="transmembrane region" description="Helical" evidence="8">
    <location>
        <begin position="58"/>
        <end position="85"/>
    </location>
</feature>
<evidence type="ECO:0000256" key="1">
    <source>
        <dbReference type="ARBA" id="ARBA00004651"/>
    </source>
</evidence>
<evidence type="ECO:0000256" key="7">
    <source>
        <dbReference type="ARBA" id="ARBA00023136"/>
    </source>
</evidence>
<evidence type="ECO:0000313" key="10">
    <source>
        <dbReference type="EMBL" id="SMD09898.1"/>
    </source>
</evidence>
<feature type="transmembrane region" description="Helical" evidence="8">
    <location>
        <begin position="28"/>
        <end position="46"/>
    </location>
</feature>
<feature type="transmembrane region" description="Helical" evidence="8">
    <location>
        <begin position="408"/>
        <end position="426"/>
    </location>
</feature>
<dbReference type="GO" id="GO:0005886">
    <property type="term" value="C:plasma membrane"/>
    <property type="evidence" value="ECO:0007669"/>
    <property type="project" value="UniProtKB-SubCell"/>
</dbReference>
<dbReference type="Proteomes" id="UP000192738">
    <property type="component" value="Unassembled WGS sequence"/>
</dbReference>
<evidence type="ECO:0000313" key="11">
    <source>
        <dbReference type="Proteomes" id="UP000192738"/>
    </source>
</evidence>
<keyword evidence="6 8" id="KW-1133">Transmembrane helix</keyword>
<feature type="transmembrane region" description="Helical" evidence="8">
    <location>
        <begin position="248"/>
        <end position="265"/>
    </location>
</feature>
<dbReference type="PANTHER" id="PTHR43568">
    <property type="entry name" value="P PROTEIN"/>
    <property type="match status" value="1"/>
</dbReference>
<evidence type="ECO:0000256" key="2">
    <source>
        <dbReference type="ARBA" id="ARBA00009843"/>
    </source>
</evidence>
<sequence length="430" mass="46065">MNISQEAIAVGVFLVAYALIISEKIHRTVVALAGAVLVIMLGVLSQEQAIHHIDFNTLGLLVGMMVIVAITGETGLFRFLAIWAAKAVDGNPLKLMIALSVITAVASALLDNVTTVLLTVPVTLSITKQLNVKPAPYLISQIIASNIGGTATLIGDPPNIMIGSAVKELSFLAFVNNLAAISMVILVVNIVLLTLIYRKQLKTTKELSDKIMSLDPGKQIKNVKLLKISLAVLALTITLFFLHQQLHLESATVAIFGATLLIILARKNSDHDLEHVFHKVEWVALLFFVGLFMLVGGLVETGVISLMAQKAFELTEGNPTTTAMLILWLSAIASAFLDNIPFVATMIPLIKEMGMMGVTNLEPLWWSLALGACLGGNGTLIGASANVIVAGLAAQEGSPISFIQFMKVGFPLTMLSVLIASVYVYLRYLI</sequence>
<dbReference type="AlphaFoldDB" id="A0A1W2EL92"/>
<gene>
    <name evidence="10" type="ORF">SAMN04488500_12536</name>
</gene>
<feature type="transmembrane region" description="Helical" evidence="8">
    <location>
        <begin position="325"/>
        <end position="344"/>
    </location>
</feature>
<feature type="transmembrane region" description="Helical" evidence="8">
    <location>
        <begin position="97"/>
        <end position="124"/>
    </location>
</feature>
<evidence type="ECO:0000259" key="9">
    <source>
        <dbReference type="Pfam" id="PF03600"/>
    </source>
</evidence>
<dbReference type="InterPro" id="IPR051475">
    <property type="entry name" value="Diverse_Ion_Transporter"/>
</dbReference>